<comment type="caution">
    <text evidence="2">The sequence shown here is derived from an EMBL/GenBank/DDBJ whole genome shotgun (WGS) entry which is preliminary data.</text>
</comment>
<feature type="compositionally biased region" description="Low complexity" evidence="1">
    <location>
        <begin position="36"/>
        <end position="49"/>
    </location>
</feature>
<feature type="compositionally biased region" description="Low complexity" evidence="1">
    <location>
        <begin position="10"/>
        <end position="24"/>
    </location>
</feature>
<dbReference type="Proteomes" id="UP000608955">
    <property type="component" value="Unassembled WGS sequence"/>
</dbReference>
<reference evidence="2" key="1">
    <citation type="journal article" date="2014" name="Int. J. Syst. Evol. Microbiol.">
        <title>Complete genome sequence of Corynebacterium casei LMG S-19264T (=DSM 44701T), isolated from a smear-ripened cheese.</title>
        <authorList>
            <consortium name="US DOE Joint Genome Institute (JGI-PGF)"/>
            <person name="Walter F."/>
            <person name="Albersmeier A."/>
            <person name="Kalinowski J."/>
            <person name="Ruckert C."/>
        </authorList>
    </citation>
    <scope>NUCLEOTIDE SEQUENCE</scope>
    <source>
        <strain evidence="2">JCM 4654</strain>
    </source>
</reference>
<evidence type="ECO:0000313" key="2">
    <source>
        <dbReference type="EMBL" id="GHD92505.1"/>
    </source>
</evidence>
<protein>
    <submittedName>
        <fullName evidence="2">Uncharacterized protein</fullName>
    </submittedName>
</protein>
<reference evidence="2" key="2">
    <citation type="submission" date="2020-09" db="EMBL/GenBank/DDBJ databases">
        <authorList>
            <person name="Sun Q."/>
            <person name="Ohkuma M."/>
        </authorList>
    </citation>
    <scope>NUCLEOTIDE SEQUENCE</scope>
    <source>
        <strain evidence="2">JCM 4654</strain>
    </source>
</reference>
<proteinExistence type="predicted"/>
<dbReference type="EMBL" id="BMVF01000012">
    <property type="protein sequence ID" value="GHD92505.1"/>
    <property type="molecule type" value="Genomic_DNA"/>
</dbReference>
<dbReference type="AlphaFoldDB" id="A0A919CWN9"/>
<organism evidence="2 3">
    <name type="scientific">Streptomyces naganishii JCM 4654</name>
    <dbReference type="NCBI Taxonomy" id="1306179"/>
    <lineage>
        <taxon>Bacteria</taxon>
        <taxon>Bacillati</taxon>
        <taxon>Actinomycetota</taxon>
        <taxon>Actinomycetes</taxon>
        <taxon>Kitasatosporales</taxon>
        <taxon>Streptomycetaceae</taxon>
        <taxon>Streptomyces</taxon>
    </lineage>
</organism>
<feature type="region of interest" description="Disordered" evidence="1">
    <location>
        <begin position="1"/>
        <end position="68"/>
    </location>
</feature>
<name>A0A919CWN9_9ACTN</name>
<accession>A0A919CWN9</accession>
<gene>
    <name evidence="2" type="ORF">GCM10010508_45760</name>
</gene>
<sequence>MPEGAEDAGAHLWAAGAEAGARPGPAAPPSGRETAHTTAAASARTHATAVSDRRLPLPRHWPMSRQTAGGSLRLRQDFGHSFQAMW</sequence>
<evidence type="ECO:0000313" key="3">
    <source>
        <dbReference type="Proteomes" id="UP000608955"/>
    </source>
</evidence>
<keyword evidence="3" id="KW-1185">Reference proteome</keyword>
<evidence type="ECO:0000256" key="1">
    <source>
        <dbReference type="SAM" id="MobiDB-lite"/>
    </source>
</evidence>